<evidence type="ECO:0000256" key="4">
    <source>
        <dbReference type="ARBA" id="ARBA00023136"/>
    </source>
</evidence>
<dbReference type="STRING" id="119000.SAMN05661010_00423"/>
<evidence type="ECO:0000256" key="3">
    <source>
        <dbReference type="ARBA" id="ARBA00022989"/>
    </source>
</evidence>
<accession>A0A1G9FJK7</accession>
<dbReference type="Gene3D" id="1.10.3720.10">
    <property type="entry name" value="MetI-like"/>
    <property type="match status" value="1"/>
</dbReference>
<dbReference type="InterPro" id="IPR000515">
    <property type="entry name" value="MetI-like"/>
</dbReference>
<dbReference type="Proteomes" id="UP000198654">
    <property type="component" value="Unassembled WGS sequence"/>
</dbReference>
<keyword evidence="3 5" id="KW-1133">Transmembrane helix</keyword>
<evidence type="ECO:0000256" key="2">
    <source>
        <dbReference type="ARBA" id="ARBA00022692"/>
    </source>
</evidence>
<evidence type="ECO:0000313" key="8">
    <source>
        <dbReference type="Proteomes" id="UP000198654"/>
    </source>
</evidence>
<organism evidence="7 8">
    <name type="scientific">Modicisalibacter muralis</name>
    <dbReference type="NCBI Taxonomy" id="119000"/>
    <lineage>
        <taxon>Bacteria</taxon>
        <taxon>Pseudomonadati</taxon>
        <taxon>Pseudomonadota</taxon>
        <taxon>Gammaproteobacteria</taxon>
        <taxon>Oceanospirillales</taxon>
        <taxon>Halomonadaceae</taxon>
        <taxon>Modicisalibacter</taxon>
    </lineage>
</organism>
<gene>
    <name evidence="7" type="ORF">SAMN05661010_00423</name>
</gene>
<keyword evidence="2 5" id="KW-0812">Transmembrane</keyword>
<feature type="transmembrane region" description="Helical" evidence="5">
    <location>
        <begin position="201"/>
        <end position="222"/>
    </location>
</feature>
<sequence>MHELLETTGDALVLLLSFDPDLWEIIGVSFSVSLAAMLFAIPPALLIALVLARVVFPGRWLLISLANTLMAVPTVVVGLLLFMLLSRSGPLGEWQLLFTQPAMIIGQWLLAMPLLVAMLHSALQGIDQRAWETARLHGAGKMAALWRLLGEARFGVMAAVVASFGRVIAEVGCAIMVGGNIEHFTRNITTAIALETLKGEYAQGIALGLVMLLLALILNLLLGMLRGRGRQIFSS</sequence>
<dbReference type="SUPFAM" id="SSF161098">
    <property type="entry name" value="MetI-like"/>
    <property type="match status" value="1"/>
</dbReference>
<name>A0A1G9FJK7_9GAMM</name>
<dbReference type="InterPro" id="IPR035906">
    <property type="entry name" value="MetI-like_sf"/>
</dbReference>
<dbReference type="GO" id="GO:0005886">
    <property type="term" value="C:plasma membrane"/>
    <property type="evidence" value="ECO:0007669"/>
    <property type="project" value="UniProtKB-SubCell"/>
</dbReference>
<dbReference type="CDD" id="cd06261">
    <property type="entry name" value="TM_PBP2"/>
    <property type="match status" value="1"/>
</dbReference>
<keyword evidence="4 5" id="KW-0472">Membrane</keyword>
<dbReference type="PROSITE" id="PS50928">
    <property type="entry name" value="ABC_TM1"/>
    <property type="match status" value="1"/>
</dbReference>
<feature type="transmembrane region" description="Helical" evidence="5">
    <location>
        <begin position="97"/>
        <end position="119"/>
    </location>
</feature>
<feature type="domain" description="ABC transmembrane type-1" evidence="6">
    <location>
        <begin position="26"/>
        <end position="222"/>
    </location>
</feature>
<keyword evidence="5" id="KW-0813">Transport</keyword>
<dbReference type="OrthoDB" id="9781724at2"/>
<evidence type="ECO:0000256" key="1">
    <source>
        <dbReference type="ARBA" id="ARBA00004651"/>
    </source>
</evidence>
<dbReference type="InterPro" id="IPR049783">
    <property type="entry name" value="ABC_perm_TupB-like"/>
</dbReference>
<dbReference type="EMBL" id="FNGI01000001">
    <property type="protein sequence ID" value="SDK88545.1"/>
    <property type="molecule type" value="Genomic_DNA"/>
</dbReference>
<keyword evidence="8" id="KW-1185">Reference proteome</keyword>
<protein>
    <submittedName>
        <fullName evidence="7">Tungstate transport system permease protein</fullName>
    </submittedName>
</protein>
<comment type="similarity">
    <text evidence="5">Belongs to the binding-protein-dependent transport system permease family.</text>
</comment>
<reference evidence="7 8" key="1">
    <citation type="submission" date="2016-10" db="EMBL/GenBank/DDBJ databases">
        <authorList>
            <person name="de Groot N.N."/>
        </authorList>
    </citation>
    <scope>NUCLEOTIDE SEQUENCE [LARGE SCALE GENOMIC DNA]</scope>
    <source>
        <strain evidence="7 8">DSM 14789</strain>
    </source>
</reference>
<evidence type="ECO:0000259" key="6">
    <source>
        <dbReference type="PROSITE" id="PS50928"/>
    </source>
</evidence>
<feature type="transmembrane region" description="Helical" evidence="5">
    <location>
        <begin position="25"/>
        <end position="51"/>
    </location>
</feature>
<dbReference type="AlphaFoldDB" id="A0A1G9FJK7"/>
<dbReference type="RefSeq" id="WP_089725036.1">
    <property type="nucleotide sequence ID" value="NZ_FNGI01000001.1"/>
</dbReference>
<dbReference type="PANTHER" id="PTHR43632:SF1">
    <property type="entry name" value="PERMEASE COMPONENT OF TUNGSTATE ABC TRANSPORTER"/>
    <property type="match status" value="1"/>
</dbReference>
<evidence type="ECO:0000256" key="5">
    <source>
        <dbReference type="RuleBase" id="RU363032"/>
    </source>
</evidence>
<feature type="transmembrane region" description="Helical" evidence="5">
    <location>
        <begin position="60"/>
        <end position="85"/>
    </location>
</feature>
<comment type="subcellular location">
    <subcellularLocation>
        <location evidence="1 5">Cell membrane</location>
        <topology evidence="1 5">Multi-pass membrane protein</topology>
    </subcellularLocation>
</comment>
<evidence type="ECO:0000313" key="7">
    <source>
        <dbReference type="EMBL" id="SDK88545.1"/>
    </source>
</evidence>
<dbReference type="GO" id="GO:0055085">
    <property type="term" value="P:transmembrane transport"/>
    <property type="evidence" value="ECO:0007669"/>
    <property type="project" value="InterPro"/>
</dbReference>
<proteinExistence type="inferred from homology"/>
<dbReference type="Pfam" id="PF00528">
    <property type="entry name" value="BPD_transp_1"/>
    <property type="match status" value="1"/>
</dbReference>
<dbReference type="NCBIfam" id="NF038017">
    <property type="entry name" value="ABC_perm1"/>
    <property type="match status" value="1"/>
</dbReference>
<dbReference type="PANTHER" id="PTHR43632">
    <property type="entry name" value="PERMEASE COMPONENT OF TUNGSTATE ABC TRANSPORTER"/>
    <property type="match status" value="1"/>
</dbReference>
<feature type="transmembrane region" description="Helical" evidence="5">
    <location>
        <begin position="154"/>
        <end position="181"/>
    </location>
</feature>